<dbReference type="Gene3D" id="3.20.20.150">
    <property type="entry name" value="Divalent-metal-dependent TIM barrel enzymes"/>
    <property type="match status" value="1"/>
</dbReference>
<reference evidence="3" key="2">
    <citation type="submission" date="2023-01" db="EMBL/GenBank/DDBJ databases">
        <title>Draft genome sequence of Litoribrevibacter albus strain NBRC 110071.</title>
        <authorList>
            <person name="Sun Q."/>
            <person name="Mori K."/>
        </authorList>
    </citation>
    <scope>NUCLEOTIDE SEQUENCE</scope>
    <source>
        <strain evidence="3">NBRC 110071</strain>
    </source>
</reference>
<organism evidence="3 4">
    <name type="scientific">Litoribrevibacter albus</name>
    <dbReference type="NCBI Taxonomy" id="1473156"/>
    <lineage>
        <taxon>Bacteria</taxon>
        <taxon>Pseudomonadati</taxon>
        <taxon>Pseudomonadota</taxon>
        <taxon>Gammaproteobacteria</taxon>
        <taxon>Oceanospirillales</taxon>
        <taxon>Oceanospirillaceae</taxon>
        <taxon>Litoribrevibacter</taxon>
    </lineage>
</organism>
<comment type="caution">
    <text evidence="3">The sequence shown here is derived from an EMBL/GenBank/DDBJ whole genome shotgun (WGS) entry which is preliminary data.</text>
</comment>
<gene>
    <name evidence="3" type="ORF">GCM10007876_05030</name>
</gene>
<evidence type="ECO:0000256" key="1">
    <source>
        <dbReference type="HAMAP-Rule" id="MF_00697"/>
    </source>
</evidence>
<accession>A0AA37W4W0</accession>
<evidence type="ECO:0000313" key="4">
    <source>
        <dbReference type="Proteomes" id="UP001161389"/>
    </source>
</evidence>
<dbReference type="PANTHER" id="PTHR42194">
    <property type="entry name" value="UPF0276 PROTEIN HI_1600"/>
    <property type="match status" value="1"/>
</dbReference>
<proteinExistence type="inferred from homology"/>
<dbReference type="NCBIfam" id="NF003818">
    <property type="entry name" value="PRK05409.1"/>
    <property type="match status" value="1"/>
</dbReference>
<dbReference type="AlphaFoldDB" id="A0AA37W4W0"/>
<keyword evidence="4" id="KW-1185">Reference proteome</keyword>
<sequence length="295" mass="33887">MTQTSSQNPNFPDHPIQGAGLGLRSSHYQEIFETKPNVPWFELLSDNYMADGGLPILRAEQIRQDYPVTLHGVGMSLGSTDPLNLDYLARLKKLIERLEPSYVSDHIAWVSVDGKYTHDLLPLPYTNEALEVISNNINQAQEFLGRRLLVENPSSYLTFNNDEMPEWAFIQHVVNNTDCELLLDINNIYVSSQNHDFDPFHYLSQIPADKVKEIHLAGYEKKEHYLFDTHGYQVRPPVWDLYRAAIERFGSVPTLIEWDTDVPDFQTLRAEAAKAEALMEDVKKQSQHTMKEEVI</sequence>
<feature type="coiled-coil region" evidence="2">
    <location>
        <begin position="265"/>
        <end position="292"/>
    </location>
</feature>
<dbReference type="Proteomes" id="UP001161389">
    <property type="component" value="Unassembled WGS sequence"/>
</dbReference>
<dbReference type="RefSeq" id="WP_284378398.1">
    <property type="nucleotide sequence ID" value="NZ_BSNM01000003.1"/>
</dbReference>
<dbReference type="HAMAP" id="MF_00697">
    <property type="entry name" value="UPF0276"/>
    <property type="match status" value="1"/>
</dbReference>
<dbReference type="PANTHER" id="PTHR42194:SF1">
    <property type="entry name" value="UPF0276 PROTEIN HI_1600"/>
    <property type="match status" value="1"/>
</dbReference>
<evidence type="ECO:0000313" key="3">
    <source>
        <dbReference type="EMBL" id="GLQ30025.1"/>
    </source>
</evidence>
<evidence type="ECO:0000256" key="2">
    <source>
        <dbReference type="SAM" id="Coils"/>
    </source>
</evidence>
<dbReference type="SUPFAM" id="SSF51658">
    <property type="entry name" value="Xylose isomerase-like"/>
    <property type="match status" value="1"/>
</dbReference>
<protein>
    <recommendedName>
        <fullName evidence="1">UPF0276 protein GCM10007876_05030</fullName>
    </recommendedName>
</protein>
<name>A0AA37W4W0_9GAMM</name>
<dbReference type="InterPro" id="IPR007801">
    <property type="entry name" value="MbnB/TglH/ChrH"/>
</dbReference>
<dbReference type="Pfam" id="PF05114">
    <property type="entry name" value="MbnB_TglH_ChrH"/>
    <property type="match status" value="1"/>
</dbReference>
<keyword evidence="2" id="KW-0175">Coiled coil</keyword>
<comment type="similarity">
    <text evidence="1">Belongs to the UPF0276 family.</text>
</comment>
<dbReference type="EMBL" id="BSNM01000003">
    <property type="protein sequence ID" value="GLQ30025.1"/>
    <property type="molecule type" value="Genomic_DNA"/>
</dbReference>
<dbReference type="InterPro" id="IPR036237">
    <property type="entry name" value="Xyl_isomerase-like_sf"/>
</dbReference>
<reference evidence="3" key="1">
    <citation type="journal article" date="2014" name="Int. J. Syst. Evol. Microbiol.">
        <title>Complete genome sequence of Corynebacterium casei LMG S-19264T (=DSM 44701T), isolated from a smear-ripened cheese.</title>
        <authorList>
            <consortium name="US DOE Joint Genome Institute (JGI-PGF)"/>
            <person name="Walter F."/>
            <person name="Albersmeier A."/>
            <person name="Kalinowski J."/>
            <person name="Ruckert C."/>
        </authorList>
    </citation>
    <scope>NUCLEOTIDE SEQUENCE</scope>
    <source>
        <strain evidence="3">NBRC 110071</strain>
    </source>
</reference>